<dbReference type="InterPro" id="IPR020846">
    <property type="entry name" value="MFS_dom"/>
</dbReference>
<feature type="transmembrane region" description="Helical" evidence="7">
    <location>
        <begin position="386"/>
        <end position="403"/>
    </location>
</feature>
<evidence type="ECO:0000256" key="1">
    <source>
        <dbReference type="ARBA" id="ARBA00004141"/>
    </source>
</evidence>
<dbReference type="Gene3D" id="1.20.1250.20">
    <property type="entry name" value="MFS general substrate transporter like domains"/>
    <property type="match status" value="2"/>
</dbReference>
<dbReference type="Proteomes" id="UP000016923">
    <property type="component" value="Unassembled WGS sequence"/>
</dbReference>
<feature type="transmembrane region" description="Helical" evidence="7">
    <location>
        <begin position="180"/>
        <end position="198"/>
    </location>
</feature>
<sequence length="533" mass="58785">MDNSTHQHLRRQHAPSHRPNTLASIGQTHKTTTMVSKSEMETASPVLVDEEKTEYVAREASSGCTQTWTAEEEKQLVRKVDCIVMPILMLVFFGLQLDRANAGNALTDKFLVDINITQDWFNVGTQLLNAGIVLLEIPSNMVLYRVGPKAWISVQIFLWGLVATFQAFQHGLGPFLATRLLLGLCESGFIPGSLFTISQWYRSHELSRRYAFFFLGNGLATAAGGLLAYGILHMRGIAGLAGWQWLFILEGIFTILSGVVFVTLFPGLPTNPVSFAGVSYFSERELMILTQRKSLDDPANNIAPGRRISLREVLDTLSNLKLWMHVLLTTVGLAPSTALWSYAPTIVSSFGYNALDSNAMTSVGQWISVTLVILGGFIADKWHRGYFVFIAVVLEFIFTLAYKCLPDDAHRATKYALLTLASATCSWWHAANGSWIAVNAKSPADRSIRMAMFIMAANCAGIVGGQLFRADDKPFYHRGWTIAVAFMASSVAIVAALLALYALANKRLIKKTGSITEKNRQPLASPAVKLFDY</sequence>
<gene>
    <name evidence="9" type="ORF">F503_08658</name>
</gene>
<organism evidence="9 10">
    <name type="scientific">Ophiostoma piceae (strain UAMH 11346)</name>
    <name type="common">Sap stain fungus</name>
    <dbReference type="NCBI Taxonomy" id="1262450"/>
    <lineage>
        <taxon>Eukaryota</taxon>
        <taxon>Fungi</taxon>
        <taxon>Dikarya</taxon>
        <taxon>Ascomycota</taxon>
        <taxon>Pezizomycotina</taxon>
        <taxon>Sordariomycetes</taxon>
        <taxon>Sordariomycetidae</taxon>
        <taxon>Ophiostomatales</taxon>
        <taxon>Ophiostomataceae</taxon>
        <taxon>Ophiostoma</taxon>
    </lineage>
</organism>
<dbReference type="OMA" id="WISCQIF"/>
<evidence type="ECO:0000259" key="8">
    <source>
        <dbReference type="PROSITE" id="PS50850"/>
    </source>
</evidence>
<evidence type="ECO:0000313" key="9">
    <source>
        <dbReference type="EMBL" id="EPE03044.1"/>
    </source>
</evidence>
<dbReference type="Pfam" id="PF07690">
    <property type="entry name" value="MFS_1"/>
    <property type="match status" value="1"/>
</dbReference>
<feature type="transmembrane region" description="Helical" evidence="7">
    <location>
        <begin position="450"/>
        <end position="468"/>
    </location>
</feature>
<keyword evidence="2" id="KW-0813">Transport</keyword>
<feature type="transmembrane region" description="Helical" evidence="7">
    <location>
        <begin position="363"/>
        <end position="379"/>
    </location>
</feature>
<keyword evidence="10" id="KW-1185">Reference proteome</keyword>
<feature type="transmembrane region" description="Helical" evidence="7">
    <location>
        <begin position="210"/>
        <end position="231"/>
    </location>
</feature>
<feature type="transmembrane region" description="Helical" evidence="7">
    <location>
        <begin position="322"/>
        <end position="343"/>
    </location>
</feature>
<dbReference type="InterPro" id="IPR011701">
    <property type="entry name" value="MFS"/>
</dbReference>
<dbReference type="EMBL" id="KE148171">
    <property type="protein sequence ID" value="EPE03044.1"/>
    <property type="molecule type" value="Genomic_DNA"/>
</dbReference>
<dbReference type="InterPro" id="IPR036259">
    <property type="entry name" value="MFS_trans_sf"/>
</dbReference>
<evidence type="ECO:0000313" key="10">
    <source>
        <dbReference type="Proteomes" id="UP000016923"/>
    </source>
</evidence>
<keyword evidence="3 7" id="KW-0812">Transmembrane</keyword>
<proteinExistence type="predicted"/>
<feature type="compositionally biased region" description="Basic residues" evidence="6">
    <location>
        <begin position="7"/>
        <end position="16"/>
    </location>
</feature>
<reference evidence="9 10" key="1">
    <citation type="journal article" date="2013" name="BMC Genomics">
        <title>The genome and transcriptome of the pine saprophyte Ophiostoma piceae, and a comparison with the bark beetle-associated pine pathogen Grosmannia clavigera.</title>
        <authorList>
            <person name="Haridas S."/>
            <person name="Wang Y."/>
            <person name="Lim L."/>
            <person name="Massoumi Alamouti S."/>
            <person name="Jackman S."/>
            <person name="Docking R."/>
            <person name="Robertson G."/>
            <person name="Birol I."/>
            <person name="Bohlmann J."/>
            <person name="Breuil C."/>
        </authorList>
    </citation>
    <scope>NUCLEOTIDE SEQUENCE [LARGE SCALE GENOMIC DNA]</scope>
    <source>
        <strain evidence="9 10">UAMH 11346</strain>
    </source>
</reference>
<keyword evidence="5 7" id="KW-0472">Membrane</keyword>
<dbReference type="HOGENOM" id="CLU_001265_0_1_1"/>
<dbReference type="OrthoDB" id="2985014at2759"/>
<evidence type="ECO:0000256" key="3">
    <source>
        <dbReference type="ARBA" id="ARBA00022692"/>
    </source>
</evidence>
<dbReference type="SUPFAM" id="SSF103473">
    <property type="entry name" value="MFS general substrate transporter"/>
    <property type="match status" value="1"/>
</dbReference>
<evidence type="ECO:0000256" key="2">
    <source>
        <dbReference type="ARBA" id="ARBA00022448"/>
    </source>
</evidence>
<feature type="compositionally biased region" description="Polar residues" evidence="6">
    <location>
        <begin position="18"/>
        <end position="27"/>
    </location>
</feature>
<feature type="domain" description="Major facilitator superfamily (MFS) profile" evidence="8">
    <location>
        <begin position="84"/>
        <end position="507"/>
    </location>
</feature>
<feature type="region of interest" description="Disordered" evidence="6">
    <location>
        <begin position="1"/>
        <end position="27"/>
    </location>
</feature>
<evidence type="ECO:0000256" key="7">
    <source>
        <dbReference type="SAM" id="Phobius"/>
    </source>
</evidence>
<dbReference type="PROSITE" id="PS50850">
    <property type="entry name" value="MFS"/>
    <property type="match status" value="1"/>
</dbReference>
<dbReference type="eggNOG" id="KOG2533">
    <property type="taxonomic scope" value="Eukaryota"/>
</dbReference>
<comment type="subcellular location">
    <subcellularLocation>
        <location evidence="1">Membrane</location>
        <topology evidence="1">Multi-pass membrane protein</topology>
    </subcellularLocation>
</comment>
<name>S3BP59_OPHP1</name>
<dbReference type="PANTHER" id="PTHR43791:SF32">
    <property type="entry name" value="MAJOR FACILITATOR SUPERFAMILY (MFS) PROFILE DOMAIN-CONTAINING PROTEIN"/>
    <property type="match status" value="1"/>
</dbReference>
<evidence type="ECO:0000256" key="5">
    <source>
        <dbReference type="ARBA" id="ARBA00023136"/>
    </source>
</evidence>
<feature type="transmembrane region" description="Helical" evidence="7">
    <location>
        <begin position="150"/>
        <end position="168"/>
    </location>
</feature>
<dbReference type="GO" id="GO:0022857">
    <property type="term" value="F:transmembrane transporter activity"/>
    <property type="evidence" value="ECO:0007669"/>
    <property type="project" value="InterPro"/>
</dbReference>
<dbReference type="GO" id="GO:0016020">
    <property type="term" value="C:membrane"/>
    <property type="evidence" value="ECO:0007669"/>
    <property type="project" value="UniProtKB-SubCell"/>
</dbReference>
<feature type="transmembrane region" description="Helical" evidence="7">
    <location>
        <begin position="415"/>
        <end position="438"/>
    </location>
</feature>
<dbReference type="VEuPathDB" id="FungiDB:F503_08658"/>
<feature type="transmembrane region" description="Helical" evidence="7">
    <location>
        <begin position="480"/>
        <end position="504"/>
    </location>
</feature>
<accession>S3BP59</accession>
<feature type="transmembrane region" description="Helical" evidence="7">
    <location>
        <begin position="243"/>
        <end position="265"/>
    </location>
</feature>
<dbReference type="PANTHER" id="PTHR43791">
    <property type="entry name" value="PERMEASE-RELATED"/>
    <property type="match status" value="1"/>
</dbReference>
<evidence type="ECO:0000256" key="4">
    <source>
        <dbReference type="ARBA" id="ARBA00022989"/>
    </source>
</evidence>
<keyword evidence="4 7" id="KW-1133">Transmembrane helix</keyword>
<dbReference type="AlphaFoldDB" id="S3BP59"/>
<protein>
    <submittedName>
        <fullName evidence="9">Alternative sulfate transporter</fullName>
    </submittedName>
</protein>
<evidence type="ECO:0000256" key="6">
    <source>
        <dbReference type="SAM" id="MobiDB-lite"/>
    </source>
</evidence>